<dbReference type="FunFam" id="3.40.50.10860:FF:000006">
    <property type="entry name" value="Shikimate dehydrogenase (NADP(+))"/>
    <property type="match status" value="1"/>
</dbReference>
<comment type="catalytic activity">
    <reaction evidence="7 8">
        <text>shikimate + NADP(+) = 3-dehydroshikimate + NADPH + H(+)</text>
        <dbReference type="Rhea" id="RHEA:17737"/>
        <dbReference type="ChEBI" id="CHEBI:15378"/>
        <dbReference type="ChEBI" id="CHEBI:16630"/>
        <dbReference type="ChEBI" id="CHEBI:36208"/>
        <dbReference type="ChEBI" id="CHEBI:57783"/>
        <dbReference type="ChEBI" id="CHEBI:58349"/>
        <dbReference type="EC" id="1.1.1.25"/>
    </reaction>
</comment>
<evidence type="ECO:0000256" key="4">
    <source>
        <dbReference type="ARBA" id="ARBA00022857"/>
    </source>
</evidence>
<feature type="binding site" evidence="8">
    <location>
        <position position="273"/>
    </location>
    <ligand>
        <name>shikimate</name>
        <dbReference type="ChEBI" id="CHEBI:36208"/>
    </ligand>
</feature>
<comment type="pathway">
    <text evidence="1 8">Metabolic intermediate biosynthesis; chorismate biosynthesis; chorismate from D-erythrose 4-phosphate and phosphoenolpyruvate: step 4/7.</text>
</comment>
<evidence type="ECO:0000256" key="3">
    <source>
        <dbReference type="ARBA" id="ARBA00022605"/>
    </source>
</evidence>
<feature type="binding site" evidence="8">
    <location>
        <position position="242"/>
    </location>
    <ligand>
        <name>NADP(+)</name>
        <dbReference type="ChEBI" id="CHEBI:58349"/>
    </ligand>
</feature>
<comment type="similarity">
    <text evidence="8">Belongs to the shikimate dehydrogenase family.</text>
</comment>
<dbReference type="Pfam" id="PF18317">
    <property type="entry name" value="SDH_C"/>
    <property type="match status" value="1"/>
</dbReference>
<sequence>MGSGRYDTQIRGLLPYNSTSLKCEAFMTDRYAVVGNPIAHSKSPLIHAEFARQTNQDMAYAAMLAPLEDFAGTVKKFQAEGGKGLNVTVPFKQEAWKLATLLTDRARLAEAVNTLKFEPDGTILGDNTDGAGLTRDIRENLAISLAGKRVLLMGAGGAARGVLLPLLLQKPERLIIANRTPKKAIELERHFAAYGRVEGGDYARLAGSLFDIVINATSSSLSNALPPLPQGVFAPGALAYDMMYGKGLTPFLQFARDNGAAQMADGLGMLVEQAAESFFLWRGVRPQTLSVMSLLKSC</sequence>
<feature type="domain" description="Quinate/shikimate 5-dehydrogenase/glutamyl-tRNA reductase" evidence="9">
    <location>
        <begin position="144"/>
        <end position="220"/>
    </location>
</feature>
<dbReference type="GO" id="GO:0008652">
    <property type="term" value="P:amino acid biosynthetic process"/>
    <property type="evidence" value="ECO:0007669"/>
    <property type="project" value="UniProtKB-KW"/>
</dbReference>
<feature type="binding site" evidence="8">
    <location>
        <position position="266"/>
    </location>
    <ligand>
        <name>NADP(+)</name>
        <dbReference type="ChEBI" id="CHEBI:58349"/>
    </ligand>
</feature>
<evidence type="ECO:0000259" key="11">
    <source>
        <dbReference type="Pfam" id="PF18317"/>
    </source>
</evidence>
<dbReference type="EC" id="1.1.1.25" evidence="2 8"/>
<dbReference type="Gene3D" id="3.40.50.10860">
    <property type="entry name" value="Leucine Dehydrogenase, chain A, domain 1"/>
    <property type="match status" value="1"/>
</dbReference>
<keyword evidence="5 8" id="KW-0560">Oxidoreductase</keyword>
<accession>S6AE76</accession>
<feature type="domain" description="Shikimate dehydrogenase substrate binding N-terminal" evidence="10">
    <location>
        <begin position="33"/>
        <end position="115"/>
    </location>
</feature>
<dbReference type="KEGG" id="sdr:SCD_n00192"/>
<organism evidence="12 13">
    <name type="scientific">Sulfuricella denitrificans (strain DSM 22764 / NBRC 105220 / skB26)</name>
    <dbReference type="NCBI Taxonomy" id="1163617"/>
    <lineage>
        <taxon>Bacteria</taxon>
        <taxon>Pseudomonadati</taxon>
        <taxon>Pseudomonadota</taxon>
        <taxon>Betaproteobacteria</taxon>
        <taxon>Nitrosomonadales</taxon>
        <taxon>Sulfuricellaceae</taxon>
        <taxon>Sulfuricella</taxon>
    </lineage>
</organism>
<dbReference type="GO" id="GO:0050661">
    <property type="term" value="F:NADP binding"/>
    <property type="evidence" value="ECO:0007669"/>
    <property type="project" value="InterPro"/>
</dbReference>
<feature type="binding site" evidence="8">
    <location>
        <begin position="154"/>
        <end position="158"/>
    </location>
    <ligand>
        <name>NADP(+)</name>
        <dbReference type="ChEBI" id="CHEBI:58349"/>
    </ligand>
</feature>
<dbReference type="InterPro" id="IPR036291">
    <property type="entry name" value="NAD(P)-bd_dom_sf"/>
</dbReference>
<evidence type="ECO:0000259" key="10">
    <source>
        <dbReference type="Pfam" id="PF08501"/>
    </source>
</evidence>
<evidence type="ECO:0000256" key="2">
    <source>
        <dbReference type="ARBA" id="ARBA00012962"/>
    </source>
</evidence>
<evidence type="ECO:0000256" key="7">
    <source>
        <dbReference type="ARBA" id="ARBA00049442"/>
    </source>
</evidence>
<evidence type="ECO:0000313" key="12">
    <source>
        <dbReference type="EMBL" id="BAN34041.1"/>
    </source>
</evidence>
<feature type="active site" description="Proton acceptor" evidence="8">
    <location>
        <position position="92"/>
    </location>
</feature>
<evidence type="ECO:0000259" key="9">
    <source>
        <dbReference type="Pfam" id="PF01488"/>
    </source>
</evidence>
<reference evidence="12 13" key="1">
    <citation type="journal article" date="2012" name="Appl. Environ. Microbiol.">
        <title>Draft genome sequence of a psychrotolerant sulfur-oxidizing bacterium, Sulfuricella denitrificans skB26, and proteomic insights into cold adaptation.</title>
        <authorList>
            <person name="Watanabe T."/>
            <person name="Kojima H."/>
            <person name="Fukui M."/>
        </authorList>
    </citation>
    <scope>NUCLEOTIDE SEQUENCE [LARGE SCALE GENOMIC DNA]</scope>
    <source>
        <strain evidence="13">skB26</strain>
    </source>
</reference>
<dbReference type="Gene3D" id="3.40.50.720">
    <property type="entry name" value="NAD(P)-binding Rossmann-like Domain"/>
    <property type="match status" value="1"/>
</dbReference>
<dbReference type="FunFam" id="3.40.50.720:FF:000104">
    <property type="entry name" value="Shikimate dehydrogenase (NADP(+))"/>
    <property type="match status" value="1"/>
</dbReference>
<gene>
    <name evidence="8" type="primary">aroE</name>
    <name evidence="12" type="ORF">SCD_n00192</name>
</gene>
<dbReference type="Pfam" id="PF01488">
    <property type="entry name" value="Shikimate_DH"/>
    <property type="match status" value="1"/>
</dbReference>
<proteinExistence type="inferred from homology"/>
<dbReference type="PANTHER" id="PTHR21089">
    <property type="entry name" value="SHIKIMATE DEHYDROGENASE"/>
    <property type="match status" value="1"/>
</dbReference>
<keyword evidence="3 8" id="KW-0028">Amino-acid biosynthesis</keyword>
<dbReference type="PANTHER" id="PTHR21089:SF1">
    <property type="entry name" value="BIFUNCTIONAL 3-DEHYDROQUINATE DEHYDRATASE_SHIKIMATE DEHYDROGENASE, CHLOROPLASTIC"/>
    <property type="match status" value="1"/>
</dbReference>
<dbReference type="InterPro" id="IPR013708">
    <property type="entry name" value="Shikimate_DH-bd_N"/>
</dbReference>
<dbReference type="SUPFAM" id="SSF53223">
    <property type="entry name" value="Aminoacid dehydrogenase-like, N-terminal domain"/>
    <property type="match status" value="1"/>
</dbReference>
<dbReference type="AlphaFoldDB" id="S6AE76"/>
<keyword evidence="6 8" id="KW-0057">Aromatic amino acid biosynthesis</keyword>
<dbReference type="GO" id="GO:0009423">
    <property type="term" value="P:chorismate biosynthetic process"/>
    <property type="evidence" value="ECO:0007669"/>
    <property type="project" value="UniProtKB-UniRule"/>
</dbReference>
<dbReference type="InterPro" id="IPR046346">
    <property type="entry name" value="Aminoacid_DH-like_N_sf"/>
</dbReference>
<dbReference type="CDD" id="cd01065">
    <property type="entry name" value="NAD_bind_Shikimate_DH"/>
    <property type="match status" value="1"/>
</dbReference>
<evidence type="ECO:0000256" key="5">
    <source>
        <dbReference type="ARBA" id="ARBA00023002"/>
    </source>
</evidence>
<dbReference type="GO" id="GO:0009073">
    <property type="term" value="P:aromatic amino acid family biosynthetic process"/>
    <property type="evidence" value="ECO:0007669"/>
    <property type="project" value="UniProtKB-KW"/>
</dbReference>
<dbReference type="STRING" id="1163617.SCD_n00192"/>
<evidence type="ECO:0000313" key="13">
    <source>
        <dbReference type="Proteomes" id="UP000015559"/>
    </source>
</evidence>
<feature type="binding site" evidence="8">
    <location>
        <position position="113"/>
    </location>
    <ligand>
        <name>shikimate</name>
        <dbReference type="ChEBI" id="CHEBI:36208"/>
    </ligand>
</feature>
<feature type="binding site" evidence="8">
    <location>
        <position position="129"/>
    </location>
    <ligand>
        <name>shikimate</name>
        <dbReference type="ChEBI" id="CHEBI:36208"/>
    </ligand>
</feature>
<dbReference type="Proteomes" id="UP000015559">
    <property type="component" value="Chromosome"/>
</dbReference>
<feature type="binding site" evidence="8">
    <location>
        <position position="88"/>
    </location>
    <ligand>
        <name>shikimate</name>
        <dbReference type="ChEBI" id="CHEBI:36208"/>
    </ligand>
</feature>
<comment type="function">
    <text evidence="8">Involved in the biosynthesis of the chorismate, which leads to the biosynthesis of aromatic amino acids. Catalyzes the reversible NADPH linked reduction of 3-dehydroshikimate (DHSA) to yield shikimate (SA).</text>
</comment>
<evidence type="ECO:0000256" key="1">
    <source>
        <dbReference type="ARBA" id="ARBA00004871"/>
    </source>
</evidence>
<dbReference type="HAMAP" id="MF_00222">
    <property type="entry name" value="Shikimate_DH_AroE"/>
    <property type="match status" value="1"/>
</dbReference>
<dbReference type="GO" id="GO:0005829">
    <property type="term" value="C:cytosol"/>
    <property type="evidence" value="ECO:0007669"/>
    <property type="project" value="TreeGrafter"/>
</dbReference>
<evidence type="ECO:0000256" key="8">
    <source>
        <dbReference type="HAMAP-Rule" id="MF_00222"/>
    </source>
</evidence>
<dbReference type="EMBL" id="AP013066">
    <property type="protein sequence ID" value="BAN34041.1"/>
    <property type="molecule type" value="Genomic_DNA"/>
</dbReference>
<feature type="binding site" evidence="8">
    <location>
        <begin position="41"/>
        <end position="43"/>
    </location>
    <ligand>
        <name>shikimate</name>
        <dbReference type="ChEBI" id="CHEBI:36208"/>
    </ligand>
</feature>
<dbReference type="Pfam" id="PF08501">
    <property type="entry name" value="Shikimate_dh_N"/>
    <property type="match status" value="1"/>
</dbReference>
<dbReference type="GO" id="GO:0004764">
    <property type="term" value="F:shikimate 3-dehydrogenase (NADP+) activity"/>
    <property type="evidence" value="ECO:0007669"/>
    <property type="project" value="UniProtKB-UniRule"/>
</dbReference>
<name>S6AE76_SULDS</name>
<dbReference type="UniPathway" id="UPA00053">
    <property type="reaction ID" value="UER00087"/>
</dbReference>
<comment type="subunit">
    <text evidence="8">Homodimer.</text>
</comment>
<evidence type="ECO:0000256" key="6">
    <source>
        <dbReference type="ARBA" id="ARBA00023141"/>
    </source>
</evidence>
<dbReference type="eggNOG" id="COG0169">
    <property type="taxonomic scope" value="Bacteria"/>
</dbReference>
<dbReference type="NCBIfam" id="NF001310">
    <property type="entry name" value="PRK00258.1-2"/>
    <property type="match status" value="1"/>
</dbReference>
<dbReference type="HOGENOM" id="CLU_044063_2_1_4"/>
<dbReference type="InterPro" id="IPR011342">
    <property type="entry name" value="Shikimate_DH"/>
</dbReference>
<feature type="binding site" evidence="8">
    <location>
        <begin position="178"/>
        <end position="183"/>
    </location>
    <ligand>
        <name>NADP(+)</name>
        <dbReference type="ChEBI" id="CHEBI:58349"/>
    </ligand>
</feature>
<protein>
    <recommendedName>
        <fullName evidence="2 8">Shikimate dehydrogenase (NADP(+))</fullName>
        <shortName evidence="8">SDH</shortName>
        <ecNumber evidence="2 8">1.1.1.25</ecNumber>
    </recommendedName>
</protein>
<dbReference type="NCBIfam" id="TIGR00507">
    <property type="entry name" value="aroE"/>
    <property type="match status" value="1"/>
</dbReference>
<dbReference type="InterPro" id="IPR041121">
    <property type="entry name" value="SDH_C"/>
</dbReference>
<keyword evidence="13" id="KW-1185">Reference proteome</keyword>
<dbReference type="GO" id="GO:0019632">
    <property type="term" value="P:shikimate metabolic process"/>
    <property type="evidence" value="ECO:0007669"/>
    <property type="project" value="InterPro"/>
</dbReference>
<dbReference type="InterPro" id="IPR006151">
    <property type="entry name" value="Shikm_DH/Glu-tRNA_Rdtase"/>
</dbReference>
<feature type="domain" description="SDH C-terminal" evidence="11">
    <location>
        <begin position="266"/>
        <end position="288"/>
    </location>
</feature>
<feature type="binding site" evidence="8">
    <location>
        <position position="244"/>
    </location>
    <ligand>
        <name>shikimate</name>
        <dbReference type="ChEBI" id="CHEBI:36208"/>
    </ligand>
</feature>
<feature type="binding site" evidence="8">
    <location>
        <position position="104"/>
    </location>
    <ligand>
        <name>NADP(+)</name>
        <dbReference type="ChEBI" id="CHEBI:58349"/>
    </ligand>
</feature>
<keyword evidence="4 8" id="KW-0521">NADP</keyword>
<dbReference type="SUPFAM" id="SSF51735">
    <property type="entry name" value="NAD(P)-binding Rossmann-fold domains"/>
    <property type="match status" value="1"/>
</dbReference>
<dbReference type="InterPro" id="IPR022893">
    <property type="entry name" value="Shikimate_DH_fam"/>
</dbReference>